<dbReference type="EMBL" id="BMOO01000005">
    <property type="protein sequence ID" value="GGM73549.1"/>
    <property type="molecule type" value="Genomic_DNA"/>
</dbReference>
<accession>A0A830G3I4</accession>
<evidence type="ECO:0000259" key="3">
    <source>
        <dbReference type="Pfam" id="PF18069"/>
    </source>
</evidence>
<feature type="domain" description="DUF7348" evidence="4">
    <location>
        <begin position="2"/>
        <end position="68"/>
    </location>
</feature>
<evidence type="ECO:0000313" key="6">
    <source>
        <dbReference type="EMBL" id="MBP1955586.1"/>
    </source>
</evidence>
<evidence type="ECO:0000256" key="1">
    <source>
        <dbReference type="SAM" id="MobiDB-lite"/>
    </source>
</evidence>
<evidence type="ECO:0000259" key="4">
    <source>
        <dbReference type="Pfam" id="PF24039"/>
    </source>
</evidence>
<feature type="compositionally biased region" description="Acidic residues" evidence="1">
    <location>
        <begin position="113"/>
        <end position="130"/>
    </location>
</feature>
<dbReference type="Proteomes" id="UP000614609">
    <property type="component" value="Unassembled WGS sequence"/>
</dbReference>
<dbReference type="Pfam" id="PF24039">
    <property type="entry name" value="DUF7348"/>
    <property type="match status" value="1"/>
</dbReference>
<reference evidence="5" key="2">
    <citation type="submission" date="2020-09" db="EMBL/GenBank/DDBJ databases">
        <authorList>
            <person name="Sun Q."/>
            <person name="Ohkuma M."/>
        </authorList>
    </citation>
    <scope>NUCLEOTIDE SEQUENCE</scope>
    <source>
        <strain evidence="5">JCM 16108</strain>
    </source>
</reference>
<feature type="domain" description="DR2241 4Fe-4S iron-sulfur cluster binding" evidence="2">
    <location>
        <begin position="246"/>
        <end position="327"/>
    </location>
</feature>
<evidence type="ECO:0000313" key="5">
    <source>
        <dbReference type="EMBL" id="GGM73549.1"/>
    </source>
</evidence>
<dbReference type="InterPro" id="IPR055772">
    <property type="entry name" value="DUF7348"/>
</dbReference>
<evidence type="ECO:0000313" key="7">
    <source>
        <dbReference type="Proteomes" id="UP000614609"/>
    </source>
</evidence>
<dbReference type="InterPro" id="IPR041346">
    <property type="entry name" value="DR2241_Fer4"/>
</dbReference>
<comment type="caution">
    <text evidence="5">The sequence shown here is derived from an EMBL/GenBank/DDBJ whole genome shotgun (WGS) entry which is preliminary data.</text>
</comment>
<reference evidence="6" key="3">
    <citation type="submission" date="2021-03" db="EMBL/GenBank/DDBJ databases">
        <title>Genomic Encyclopedia of Type Strains, Phase IV (KMG-IV): sequencing the most valuable type-strain genomes for metagenomic binning, comparative biology and taxonomic classification.</title>
        <authorList>
            <person name="Goeker M."/>
        </authorList>
    </citation>
    <scope>NUCLEOTIDE SEQUENCE</scope>
    <source>
        <strain evidence="6">DSM 22443</strain>
    </source>
</reference>
<keyword evidence="7" id="KW-1185">Reference proteome</keyword>
<dbReference type="Gene3D" id="3.30.1360.190">
    <property type="match status" value="1"/>
</dbReference>
<protein>
    <submittedName>
        <fullName evidence="5">Uncharacterized protein</fullName>
    </submittedName>
</protein>
<dbReference type="InterPro" id="IPR041181">
    <property type="entry name" value="DR2241_middle"/>
</dbReference>
<feature type="compositionally biased region" description="Basic and acidic residues" evidence="1">
    <location>
        <begin position="97"/>
        <end position="112"/>
    </location>
</feature>
<evidence type="ECO:0000259" key="2">
    <source>
        <dbReference type="Pfam" id="PF18009"/>
    </source>
</evidence>
<feature type="region of interest" description="Disordered" evidence="1">
    <location>
        <begin position="88"/>
        <end position="131"/>
    </location>
</feature>
<organism evidence="5 7">
    <name type="scientific">Halarchaeum rubridurum</name>
    <dbReference type="NCBI Taxonomy" id="489911"/>
    <lineage>
        <taxon>Archaea</taxon>
        <taxon>Methanobacteriati</taxon>
        <taxon>Methanobacteriota</taxon>
        <taxon>Stenosarchaea group</taxon>
        <taxon>Halobacteria</taxon>
        <taxon>Halobacteriales</taxon>
        <taxon>Halobacteriaceae</taxon>
    </lineage>
</organism>
<proteinExistence type="predicted"/>
<reference evidence="5" key="1">
    <citation type="journal article" date="2014" name="Int. J. Syst. Evol. Microbiol.">
        <title>Complete genome sequence of Corynebacterium casei LMG S-19264T (=DSM 44701T), isolated from a smear-ripened cheese.</title>
        <authorList>
            <consortium name="US DOE Joint Genome Institute (JGI-PGF)"/>
            <person name="Walter F."/>
            <person name="Albersmeier A."/>
            <person name="Kalinowski J."/>
            <person name="Ruckert C."/>
        </authorList>
    </citation>
    <scope>NUCLEOTIDE SEQUENCE</scope>
    <source>
        <strain evidence="5">JCM 16108</strain>
    </source>
</reference>
<dbReference type="Pfam" id="PF18069">
    <property type="entry name" value="DR2241"/>
    <property type="match status" value="1"/>
</dbReference>
<dbReference type="Proteomes" id="UP000765891">
    <property type="component" value="Unassembled WGS sequence"/>
</dbReference>
<name>A0A830G3I4_9EURY</name>
<feature type="region of interest" description="Disordered" evidence="1">
    <location>
        <begin position="174"/>
        <end position="196"/>
    </location>
</feature>
<dbReference type="AlphaFoldDB" id="A0A830G3I4"/>
<dbReference type="EMBL" id="JAGGKO010000004">
    <property type="protein sequence ID" value="MBP1955586.1"/>
    <property type="molecule type" value="Genomic_DNA"/>
</dbReference>
<dbReference type="RefSeq" id="WP_188872889.1">
    <property type="nucleotide sequence ID" value="NZ_BMOO01000005.1"/>
</dbReference>
<gene>
    <name evidence="5" type="ORF">GCM10009017_24350</name>
    <name evidence="6" type="ORF">J2752_002509</name>
</gene>
<dbReference type="Gene3D" id="3.30.70.2320">
    <property type="match status" value="1"/>
</dbReference>
<dbReference type="OrthoDB" id="194676at2157"/>
<dbReference type="Pfam" id="PF18009">
    <property type="entry name" value="Fer4_23"/>
    <property type="match status" value="1"/>
</dbReference>
<sequence>MTSDVAALIEAAGDGIDFDGLVVEDTAYGYRFETPAVSKRGIDTSELAALADGDPYVANWRYWVETVGGRGTARRAFLRWLEGADDATVGEGDAEDEGGHGEASDGAEHADADDANAEDADGETDDESDAVDARERLAALRDGGRVRTWGELRIRVRLGGAGGERVYDVRHRDDADADPRDLDTHRDPSDAHDLVKHDDRGRYRPLSTAPSLPHGWRFVDLDGGALVDTVDYVYPATVANWHREREGDLDVTHWRETADRQSGIYDLVSDLPTEALAWAAEACCVDSQCLKRREWDHDADTDLDVPRGDGEFPCREPCSLFVAAAREFTKLEREPEETREVTLSESEVEGLGDLVDAVAEDRVNDVREADLDDGANRYRVRYLRAKRGRRLGMD</sequence>
<feature type="domain" description="DR2241 stabilising" evidence="3">
    <location>
        <begin position="134"/>
        <end position="245"/>
    </location>
</feature>